<evidence type="ECO:0000256" key="3">
    <source>
        <dbReference type="ARBA" id="ARBA00022989"/>
    </source>
</evidence>
<dbReference type="InterPro" id="IPR051694">
    <property type="entry name" value="Immunoregulatory_rcpt-like"/>
</dbReference>
<dbReference type="Proteomes" id="UP000218811">
    <property type="component" value="Unassembled WGS sequence"/>
</dbReference>
<name>A0A2H3JCR0_WOLCO</name>
<feature type="compositionally biased region" description="Low complexity" evidence="5">
    <location>
        <begin position="56"/>
        <end position="165"/>
    </location>
</feature>
<dbReference type="GO" id="GO:0071944">
    <property type="term" value="C:cell periphery"/>
    <property type="evidence" value="ECO:0007669"/>
    <property type="project" value="UniProtKB-ARBA"/>
</dbReference>
<dbReference type="STRING" id="742152.A0A2H3JCR0"/>
<dbReference type="PANTHER" id="PTHR15549:SF30">
    <property type="entry name" value="MID2 DOMAIN-CONTAINING PROTEIN"/>
    <property type="match status" value="1"/>
</dbReference>
<feature type="region of interest" description="Disordered" evidence="5">
    <location>
        <begin position="310"/>
        <end position="341"/>
    </location>
</feature>
<dbReference type="OMA" id="PTHRTGN"/>
<proteinExistence type="predicted"/>
<keyword evidence="4 6" id="KW-0472">Membrane</keyword>
<protein>
    <recommendedName>
        <fullName evidence="10">Mid2 domain-containing protein</fullName>
    </recommendedName>
</protein>
<evidence type="ECO:0000313" key="9">
    <source>
        <dbReference type="Proteomes" id="UP000218811"/>
    </source>
</evidence>
<sequence>MLRSSTFGRYLLLVALVSALLVPLVSAHDRNVHSIARRDIFSGIFNTPSGDGGTTGTSDTAKTTGTTSQTSDSSSTTTQSSTTADTTSTTSSSKTSSSGTTTSPTNTNTNSPSNTGTTSTPSKTATDNTATSTQSSTSSQATTTPPQTTSPSPSPSSVLSTSLSTDAEGSRITVIVTVPASATSASSSATQTASGGGGSPSSGLSTGGIIGLSVAGGVMLLSVVAFAVFKFSRKKYLDEYDDAEAIKWPELNTHGDSPHALPTHRTGNAGFETSSEINLTARPDSRAGSIAPSAAASAVDLYPAHQDPYAVPPLPHLNPNVGPGPGVPGAQPYRDDPAQGYYDPYNGPVPRTLEGEAIPMTQIGGRARSPMPMGGRMSPAPGVGPGGMPMGGRMSPAPGLQAPHIHAPRAMSPGPGPMYGGGYGA</sequence>
<dbReference type="AlphaFoldDB" id="A0A2H3JCR0"/>
<evidence type="ECO:0000256" key="1">
    <source>
        <dbReference type="ARBA" id="ARBA00004167"/>
    </source>
</evidence>
<feature type="region of interest" description="Disordered" evidence="5">
    <location>
        <begin position="42"/>
        <end position="167"/>
    </location>
</feature>
<keyword evidence="2 6" id="KW-0812">Transmembrane</keyword>
<feature type="compositionally biased region" description="Gly residues" evidence="5">
    <location>
        <begin position="194"/>
        <end position="203"/>
    </location>
</feature>
<dbReference type="PANTHER" id="PTHR15549">
    <property type="entry name" value="PAIRED IMMUNOGLOBULIN-LIKE TYPE 2 RECEPTOR"/>
    <property type="match status" value="1"/>
</dbReference>
<evidence type="ECO:0000313" key="8">
    <source>
        <dbReference type="EMBL" id="PCH39365.1"/>
    </source>
</evidence>
<gene>
    <name evidence="8" type="ORF">WOLCODRAFT_141212</name>
</gene>
<keyword evidence="3 6" id="KW-1133">Transmembrane helix</keyword>
<feature type="signal peptide" evidence="7">
    <location>
        <begin position="1"/>
        <end position="27"/>
    </location>
</feature>
<feature type="compositionally biased region" description="Low complexity" evidence="5">
    <location>
        <begin position="182"/>
        <end position="193"/>
    </location>
</feature>
<accession>A0A2H3JCR0</accession>
<dbReference type="GO" id="GO:0016020">
    <property type="term" value="C:membrane"/>
    <property type="evidence" value="ECO:0007669"/>
    <property type="project" value="UniProtKB-SubCell"/>
</dbReference>
<organism evidence="8 9">
    <name type="scientific">Wolfiporia cocos (strain MD-104)</name>
    <name type="common">Brown rot fungus</name>
    <dbReference type="NCBI Taxonomy" id="742152"/>
    <lineage>
        <taxon>Eukaryota</taxon>
        <taxon>Fungi</taxon>
        <taxon>Dikarya</taxon>
        <taxon>Basidiomycota</taxon>
        <taxon>Agaricomycotina</taxon>
        <taxon>Agaricomycetes</taxon>
        <taxon>Polyporales</taxon>
        <taxon>Phaeolaceae</taxon>
        <taxon>Wolfiporia</taxon>
    </lineage>
</organism>
<evidence type="ECO:0008006" key="10">
    <source>
        <dbReference type="Google" id="ProtNLM"/>
    </source>
</evidence>
<keyword evidence="7" id="KW-0732">Signal</keyword>
<evidence type="ECO:0000256" key="7">
    <source>
        <dbReference type="SAM" id="SignalP"/>
    </source>
</evidence>
<dbReference type="OrthoDB" id="2576541at2759"/>
<feature type="chain" id="PRO_5013769869" description="Mid2 domain-containing protein" evidence="7">
    <location>
        <begin position="28"/>
        <end position="425"/>
    </location>
</feature>
<feature type="transmembrane region" description="Helical" evidence="6">
    <location>
        <begin position="209"/>
        <end position="229"/>
    </location>
</feature>
<feature type="region of interest" description="Disordered" evidence="5">
    <location>
        <begin position="182"/>
        <end position="203"/>
    </location>
</feature>
<evidence type="ECO:0000256" key="4">
    <source>
        <dbReference type="ARBA" id="ARBA00023136"/>
    </source>
</evidence>
<comment type="subcellular location">
    <subcellularLocation>
        <location evidence="1">Membrane</location>
        <topology evidence="1">Single-pass membrane protein</topology>
    </subcellularLocation>
</comment>
<keyword evidence="9" id="KW-1185">Reference proteome</keyword>
<evidence type="ECO:0000256" key="2">
    <source>
        <dbReference type="ARBA" id="ARBA00022692"/>
    </source>
</evidence>
<reference evidence="8 9" key="1">
    <citation type="journal article" date="2012" name="Science">
        <title>The Paleozoic origin of enzymatic lignin decomposition reconstructed from 31 fungal genomes.</title>
        <authorList>
            <person name="Floudas D."/>
            <person name="Binder M."/>
            <person name="Riley R."/>
            <person name="Barry K."/>
            <person name="Blanchette R.A."/>
            <person name="Henrissat B."/>
            <person name="Martinez A.T."/>
            <person name="Otillar R."/>
            <person name="Spatafora J.W."/>
            <person name="Yadav J.S."/>
            <person name="Aerts A."/>
            <person name="Benoit I."/>
            <person name="Boyd A."/>
            <person name="Carlson A."/>
            <person name="Copeland A."/>
            <person name="Coutinho P.M."/>
            <person name="de Vries R.P."/>
            <person name="Ferreira P."/>
            <person name="Findley K."/>
            <person name="Foster B."/>
            <person name="Gaskell J."/>
            <person name="Glotzer D."/>
            <person name="Gorecki P."/>
            <person name="Heitman J."/>
            <person name="Hesse C."/>
            <person name="Hori C."/>
            <person name="Igarashi K."/>
            <person name="Jurgens J.A."/>
            <person name="Kallen N."/>
            <person name="Kersten P."/>
            <person name="Kohler A."/>
            <person name="Kuees U."/>
            <person name="Kumar T.K.A."/>
            <person name="Kuo A."/>
            <person name="LaButti K."/>
            <person name="Larrondo L.F."/>
            <person name="Lindquist E."/>
            <person name="Ling A."/>
            <person name="Lombard V."/>
            <person name="Lucas S."/>
            <person name="Lundell T."/>
            <person name="Martin R."/>
            <person name="McLaughlin D.J."/>
            <person name="Morgenstern I."/>
            <person name="Morin E."/>
            <person name="Murat C."/>
            <person name="Nagy L.G."/>
            <person name="Nolan M."/>
            <person name="Ohm R.A."/>
            <person name="Patyshakuliyeva A."/>
            <person name="Rokas A."/>
            <person name="Ruiz-Duenas F.J."/>
            <person name="Sabat G."/>
            <person name="Salamov A."/>
            <person name="Samejima M."/>
            <person name="Schmutz J."/>
            <person name="Slot J.C."/>
            <person name="St John F."/>
            <person name="Stenlid J."/>
            <person name="Sun H."/>
            <person name="Sun S."/>
            <person name="Syed K."/>
            <person name="Tsang A."/>
            <person name="Wiebenga A."/>
            <person name="Young D."/>
            <person name="Pisabarro A."/>
            <person name="Eastwood D.C."/>
            <person name="Martin F."/>
            <person name="Cullen D."/>
            <person name="Grigoriev I.V."/>
            <person name="Hibbett D.S."/>
        </authorList>
    </citation>
    <scope>NUCLEOTIDE SEQUENCE [LARGE SCALE GENOMIC DNA]</scope>
    <source>
        <strain evidence="8 9">MD-104</strain>
    </source>
</reference>
<evidence type="ECO:0000256" key="5">
    <source>
        <dbReference type="SAM" id="MobiDB-lite"/>
    </source>
</evidence>
<evidence type="ECO:0000256" key="6">
    <source>
        <dbReference type="SAM" id="Phobius"/>
    </source>
</evidence>
<dbReference type="EMBL" id="KB467987">
    <property type="protein sequence ID" value="PCH39365.1"/>
    <property type="molecule type" value="Genomic_DNA"/>
</dbReference>